<dbReference type="AlphaFoldDB" id="A3DAB8"/>
<protein>
    <recommendedName>
        <fullName evidence="4">Phage abortive infection protein</fullName>
    </recommendedName>
</protein>
<dbReference type="KEGG" id="sbl:Sbal_4216"/>
<sequence length="375" mass="43590">MMENEDNSILEINRWLNWLKMAAYVGIFVFGLILLVYSIKFRAFSDGMHAISNMPDDWSAFGSLLSGSSSLLGAIGTVGVMLLGIKQFKIQQRQMKKQEERQDYLEREQSRIWRLQSNLLEQQLQKIDFENFKNNLKSIEELTSQKYKFKNVPLLYAKLNSNNDKKYMNEYIIETLNYFNNKVAKGAKDSIITPKIKIDEIKWLFKKLSSVLNFSYTSEPITGDIFYFDDNIGINIITTECSINHLNELLLAFQTILCLKNTLPSISTNFTTEEKDIKNVINKNSNYSDLKIFGTFNGYETLLMFYLEVTNLPLKHNITELFSLNVSMNGIEEFKKTDYGKNFIKKTRSIIDKSELNDSLSRKLNQMINDFNSQY</sequence>
<evidence type="ECO:0000256" key="1">
    <source>
        <dbReference type="SAM" id="Phobius"/>
    </source>
</evidence>
<keyword evidence="1" id="KW-1133">Transmembrane helix</keyword>
<reference evidence="2 3" key="1">
    <citation type="submission" date="2007-02" db="EMBL/GenBank/DDBJ databases">
        <title>Complete sequence of chromosome of Shewanella baltica OS155.</title>
        <authorList>
            <consortium name="US DOE Joint Genome Institute"/>
            <person name="Copeland A."/>
            <person name="Lucas S."/>
            <person name="Lapidus A."/>
            <person name="Barry K."/>
            <person name="Detter J.C."/>
            <person name="Glavina del Rio T."/>
            <person name="Hammon N."/>
            <person name="Israni S."/>
            <person name="Dalin E."/>
            <person name="Tice H."/>
            <person name="Pitluck S."/>
            <person name="Sims D.R."/>
            <person name="Brettin T."/>
            <person name="Bruce D."/>
            <person name="Han C."/>
            <person name="Tapia R."/>
            <person name="Brainard J."/>
            <person name="Schmutz J."/>
            <person name="Larimer F."/>
            <person name="Land M."/>
            <person name="Hauser L."/>
            <person name="Kyrpides N."/>
            <person name="Mikhailova N."/>
            <person name="Brettar I."/>
            <person name="Klappenbach J."/>
            <person name="Konstantinidis K."/>
            <person name="Rodrigues J."/>
            <person name="Tiedje J."/>
            <person name="Richardson P."/>
        </authorList>
    </citation>
    <scope>NUCLEOTIDE SEQUENCE [LARGE SCALE GENOMIC DNA]</scope>
    <source>
        <strain evidence="3">OS155 / ATCC BAA-1091</strain>
    </source>
</reference>
<evidence type="ECO:0000313" key="3">
    <source>
        <dbReference type="Proteomes" id="UP000001557"/>
    </source>
</evidence>
<accession>A3DAB8</accession>
<evidence type="ECO:0008006" key="4">
    <source>
        <dbReference type="Google" id="ProtNLM"/>
    </source>
</evidence>
<keyword evidence="1" id="KW-0812">Transmembrane</keyword>
<name>A3DAB8_SHEB5</name>
<evidence type="ECO:0000313" key="2">
    <source>
        <dbReference type="EMBL" id="ABN63681.1"/>
    </source>
</evidence>
<dbReference type="Proteomes" id="UP000001557">
    <property type="component" value="Chromosome"/>
</dbReference>
<dbReference type="EMBL" id="CP000563">
    <property type="protein sequence ID" value="ABN63681.1"/>
    <property type="molecule type" value="Genomic_DNA"/>
</dbReference>
<keyword evidence="1" id="KW-0472">Membrane</keyword>
<proteinExistence type="predicted"/>
<organism evidence="2 3">
    <name type="scientific">Shewanella baltica (strain OS155 / ATCC BAA-1091)</name>
    <dbReference type="NCBI Taxonomy" id="325240"/>
    <lineage>
        <taxon>Bacteria</taxon>
        <taxon>Pseudomonadati</taxon>
        <taxon>Pseudomonadota</taxon>
        <taxon>Gammaproteobacteria</taxon>
        <taxon>Alteromonadales</taxon>
        <taxon>Shewanellaceae</taxon>
        <taxon>Shewanella</taxon>
    </lineage>
</organism>
<feature type="transmembrane region" description="Helical" evidence="1">
    <location>
        <begin position="59"/>
        <end position="85"/>
    </location>
</feature>
<dbReference type="HOGENOM" id="CLU_739431_0_0_6"/>
<gene>
    <name evidence="2" type="ordered locus">Sbal_4216</name>
</gene>
<keyword evidence="3" id="KW-1185">Reference proteome</keyword>
<feature type="transmembrane region" description="Helical" evidence="1">
    <location>
        <begin position="21"/>
        <end position="39"/>
    </location>
</feature>